<organism evidence="4 5">
    <name type="scientific">Acorus calamus</name>
    <name type="common">Sweet flag</name>
    <dbReference type="NCBI Taxonomy" id="4465"/>
    <lineage>
        <taxon>Eukaryota</taxon>
        <taxon>Viridiplantae</taxon>
        <taxon>Streptophyta</taxon>
        <taxon>Embryophyta</taxon>
        <taxon>Tracheophyta</taxon>
        <taxon>Spermatophyta</taxon>
        <taxon>Magnoliopsida</taxon>
        <taxon>Liliopsida</taxon>
        <taxon>Acoraceae</taxon>
        <taxon>Acorus</taxon>
    </lineage>
</organism>
<dbReference type="SUPFAM" id="SSF53756">
    <property type="entry name" value="UDP-Glycosyltransferase/glycogen phosphorylase"/>
    <property type="match status" value="1"/>
</dbReference>
<sequence length="244" mass="27136">MDPLKGFLGYVWNFIVFCLVFVLLFLLGLIKVFGVIGSVLVGLGYGVISPLMATFEAVGEGVENKFKKCFVDGTWISVLGGCTIVRDFSSLIQLYNSRTPPSDHPRKSRPEEIGEESSTTMNPYRSVILIPCPFQGHINPMFQLADLLHKKGFPIIIVHTTFNAPDLTTYPNFRFEKISENLTERETSTQDLMVLVDTLNTKCTPHFRDRLMKISEEGAPIGCIVADAIMHSTQSIADELGLTV</sequence>
<evidence type="ECO:0000256" key="1">
    <source>
        <dbReference type="ARBA" id="ARBA00009995"/>
    </source>
</evidence>
<accession>A0AAV9DLG6</accession>
<proteinExistence type="inferred from homology"/>
<feature type="transmembrane region" description="Helical" evidence="3">
    <location>
        <begin position="7"/>
        <end position="30"/>
    </location>
</feature>
<evidence type="ECO:0000313" key="5">
    <source>
        <dbReference type="Proteomes" id="UP001180020"/>
    </source>
</evidence>
<reference evidence="4" key="2">
    <citation type="submission" date="2023-06" db="EMBL/GenBank/DDBJ databases">
        <authorList>
            <person name="Ma L."/>
            <person name="Liu K.-W."/>
            <person name="Li Z."/>
            <person name="Hsiao Y.-Y."/>
            <person name="Qi Y."/>
            <person name="Fu T."/>
            <person name="Tang G."/>
            <person name="Zhang D."/>
            <person name="Sun W.-H."/>
            <person name="Liu D.-K."/>
            <person name="Li Y."/>
            <person name="Chen G.-Z."/>
            <person name="Liu X.-D."/>
            <person name="Liao X.-Y."/>
            <person name="Jiang Y.-T."/>
            <person name="Yu X."/>
            <person name="Hao Y."/>
            <person name="Huang J."/>
            <person name="Zhao X.-W."/>
            <person name="Ke S."/>
            <person name="Chen Y.-Y."/>
            <person name="Wu W.-L."/>
            <person name="Hsu J.-L."/>
            <person name="Lin Y.-F."/>
            <person name="Huang M.-D."/>
            <person name="Li C.-Y."/>
            <person name="Huang L."/>
            <person name="Wang Z.-W."/>
            <person name="Zhao X."/>
            <person name="Zhong W.-Y."/>
            <person name="Peng D.-H."/>
            <person name="Ahmad S."/>
            <person name="Lan S."/>
            <person name="Zhang J.-S."/>
            <person name="Tsai W.-C."/>
            <person name="Van De Peer Y."/>
            <person name="Liu Z.-J."/>
        </authorList>
    </citation>
    <scope>NUCLEOTIDE SEQUENCE</scope>
    <source>
        <strain evidence="4">CP</strain>
        <tissue evidence="4">Leaves</tissue>
    </source>
</reference>
<reference evidence="4" key="1">
    <citation type="journal article" date="2023" name="Nat. Commun.">
        <title>Diploid and tetraploid genomes of Acorus and the evolution of monocots.</title>
        <authorList>
            <person name="Ma L."/>
            <person name="Liu K.W."/>
            <person name="Li Z."/>
            <person name="Hsiao Y.Y."/>
            <person name="Qi Y."/>
            <person name="Fu T."/>
            <person name="Tang G.D."/>
            <person name="Zhang D."/>
            <person name="Sun W.H."/>
            <person name="Liu D.K."/>
            <person name="Li Y."/>
            <person name="Chen G.Z."/>
            <person name="Liu X.D."/>
            <person name="Liao X.Y."/>
            <person name="Jiang Y.T."/>
            <person name="Yu X."/>
            <person name="Hao Y."/>
            <person name="Huang J."/>
            <person name="Zhao X.W."/>
            <person name="Ke S."/>
            <person name="Chen Y.Y."/>
            <person name="Wu W.L."/>
            <person name="Hsu J.L."/>
            <person name="Lin Y.F."/>
            <person name="Huang M.D."/>
            <person name="Li C.Y."/>
            <person name="Huang L."/>
            <person name="Wang Z.W."/>
            <person name="Zhao X."/>
            <person name="Zhong W.Y."/>
            <person name="Peng D.H."/>
            <person name="Ahmad S."/>
            <person name="Lan S."/>
            <person name="Zhang J.S."/>
            <person name="Tsai W.C."/>
            <person name="Van de Peer Y."/>
            <person name="Liu Z.J."/>
        </authorList>
    </citation>
    <scope>NUCLEOTIDE SEQUENCE</scope>
    <source>
        <strain evidence="4">CP</strain>
    </source>
</reference>
<keyword evidence="5" id="KW-1185">Reference proteome</keyword>
<comment type="similarity">
    <text evidence="1">Belongs to the UDP-glycosyltransferase family.</text>
</comment>
<dbReference type="GO" id="GO:0080043">
    <property type="term" value="F:quercetin 3-O-glucosyltransferase activity"/>
    <property type="evidence" value="ECO:0007669"/>
    <property type="project" value="TreeGrafter"/>
</dbReference>
<keyword evidence="3" id="KW-1133">Transmembrane helix</keyword>
<comment type="caution">
    <text evidence="4">The sequence shown here is derived from an EMBL/GenBank/DDBJ whole genome shotgun (WGS) entry which is preliminary data.</text>
</comment>
<dbReference type="Proteomes" id="UP001180020">
    <property type="component" value="Unassembled WGS sequence"/>
</dbReference>
<name>A0AAV9DLG6_ACOCL</name>
<dbReference type="PANTHER" id="PTHR11926">
    <property type="entry name" value="GLUCOSYL/GLUCURONOSYL TRANSFERASES"/>
    <property type="match status" value="1"/>
</dbReference>
<keyword evidence="3" id="KW-0472">Membrane</keyword>
<gene>
    <name evidence="4" type="primary">UGT76C4</name>
    <name evidence="4" type="ORF">QJS10_CPB13g00161</name>
</gene>
<evidence type="ECO:0000313" key="4">
    <source>
        <dbReference type="EMBL" id="KAK1300997.1"/>
    </source>
</evidence>
<protein>
    <submittedName>
        <fullName evidence="4">UDP-glycosyltransferase 76C4</fullName>
    </submittedName>
</protein>
<feature type="region of interest" description="Disordered" evidence="2">
    <location>
        <begin position="98"/>
        <end position="120"/>
    </location>
</feature>
<dbReference type="EMBL" id="JAUJYO010000013">
    <property type="protein sequence ID" value="KAK1300997.1"/>
    <property type="molecule type" value="Genomic_DNA"/>
</dbReference>
<feature type="compositionally biased region" description="Basic and acidic residues" evidence="2">
    <location>
        <begin position="101"/>
        <end position="112"/>
    </location>
</feature>
<evidence type="ECO:0000256" key="2">
    <source>
        <dbReference type="SAM" id="MobiDB-lite"/>
    </source>
</evidence>
<dbReference type="AlphaFoldDB" id="A0AAV9DLG6"/>
<dbReference type="Gene3D" id="3.40.50.2000">
    <property type="entry name" value="Glycogen Phosphorylase B"/>
    <property type="match status" value="1"/>
</dbReference>
<feature type="transmembrane region" description="Helical" evidence="3">
    <location>
        <begin position="36"/>
        <end position="58"/>
    </location>
</feature>
<keyword evidence="3" id="KW-0812">Transmembrane</keyword>
<dbReference type="PANTHER" id="PTHR11926:SF1374">
    <property type="entry name" value="UDP-GLYCOSYLTRANSFERASE 76F1-RELATED"/>
    <property type="match status" value="1"/>
</dbReference>
<evidence type="ECO:0000256" key="3">
    <source>
        <dbReference type="SAM" id="Phobius"/>
    </source>
</evidence>
<dbReference type="GO" id="GO:0080044">
    <property type="term" value="F:quercetin 7-O-glucosyltransferase activity"/>
    <property type="evidence" value="ECO:0007669"/>
    <property type="project" value="TreeGrafter"/>
</dbReference>